<evidence type="ECO:0000313" key="2">
    <source>
        <dbReference type="Proteomes" id="UP000653797"/>
    </source>
</evidence>
<reference evidence="1" key="1">
    <citation type="submission" date="2020-09" db="EMBL/GenBank/DDBJ databases">
        <authorList>
            <person name="Kim M.K."/>
        </authorList>
    </citation>
    <scope>NUCLEOTIDE SEQUENCE</scope>
    <source>
        <strain evidence="1">BT704</strain>
    </source>
</reference>
<dbReference type="Proteomes" id="UP000653797">
    <property type="component" value="Unassembled WGS sequence"/>
</dbReference>
<dbReference type="AlphaFoldDB" id="A0A927B540"/>
<proteinExistence type="predicted"/>
<evidence type="ECO:0000313" key="1">
    <source>
        <dbReference type="EMBL" id="MBD2755824.1"/>
    </source>
</evidence>
<accession>A0A927B540</accession>
<sequence length="145" mass="16082">MEDFTPEQINGIANSYNNMARALNKFQALYWSELTHEQQLDLNAYQNSLLNRVQDIQTRSVRPAFKNAGEMAIIIQQATDEANVGIQRMTDTTVVLNIGAITVALASYVARTNLRGIQTALRELGELLKLTSKGFGAESSGYENI</sequence>
<gene>
    <name evidence="1" type="ORF">IC230_23180</name>
</gene>
<protein>
    <submittedName>
        <fullName evidence="1">Uncharacterized protein</fullName>
    </submittedName>
</protein>
<comment type="caution">
    <text evidence="1">The sequence shown here is derived from an EMBL/GenBank/DDBJ whole genome shotgun (WGS) entry which is preliminary data.</text>
</comment>
<name>A0A927B540_9BACT</name>
<keyword evidence="2" id="KW-1185">Reference proteome</keyword>
<organism evidence="1 2">
    <name type="scientific">Spirosoma validum</name>
    <dbReference type="NCBI Taxonomy" id="2771355"/>
    <lineage>
        <taxon>Bacteria</taxon>
        <taxon>Pseudomonadati</taxon>
        <taxon>Bacteroidota</taxon>
        <taxon>Cytophagia</taxon>
        <taxon>Cytophagales</taxon>
        <taxon>Cytophagaceae</taxon>
        <taxon>Spirosoma</taxon>
    </lineage>
</organism>
<dbReference type="EMBL" id="JACXAA010000009">
    <property type="protein sequence ID" value="MBD2755824.1"/>
    <property type="molecule type" value="Genomic_DNA"/>
</dbReference>